<proteinExistence type="inferred from homology"/>
<keyword evidence="2 5" id="KW-0690">Ribosome biogenesis</keyword>
<comment type="domain">
    <text evidence="5">The PRC barrel domain binds ribosomal protein uS19.</text>
</comment>
<reference evidence="8 9" key="1">
    <citation type="submission" date="2018-04" db="EMBL/GenBank/DDBJ databases">
        <title>Novel Campyloabacter and Helicobacter Species and Strains.</title>
        <authorList>
            <person name="Mannion A.J."/>
            <person name="Shen Z."/>
            <person name="Fox J.G."/>
        </authorList>
    </citation>
    <scope>NUCLEOTIDE SEQUENCE [LARGE SCALE GENOMIC DNA]</scope>
    <source>
        <strain evidence="8 9">MIT 97-5075</strain>
    </source>
</reference>
<keyword evidence="9" id="KW-1185">Reference proteome</keyword>
<evidence type="ECO:0000256" key="2">
    <source>
        <dbReference type="ARBA" id="ARBA00022517"/>
    </source>
</evidence>
<dbReference type="PANTHER" id="PTHR33692:SF1">
    <property type="entry name" value="RIBOSOME MATURATION FACTOR RIMM"/>
    <property type="match status" value="1"/>
</dbReference>
<keyword evidence="3 5" id="KW-0698">rRNA processing</keyword>
<evidence type="ECO:0000259" key="6">
    <source>
        <dbReference type="Pfam" id="PF01782"/>
    </source>
</evidence>
<evidence type="ECO:0000256" key="1">
    <source>
        <dbReference type="ARBA" id="ARBA00022490"/>
    </source>
</evidence>
<dbReference type="Gene3D" id="2.40.30.60">
    <property type="entry name" value="RimM"/>
    <property type="match status" value="1"/>
</dbReference>
<dbReference type="InterPro" id="IPR009000">
    <property type="entry name" value="Transl_B-barrel_sf"/>
</dbReference>
<feature type="domain" description="Ribosome maturation factor RimM PRC barrel" evidence="7">
    <location>
        <begin position="123"/>
        <end position="177"/>
    </location>
</feature>
<dbReference type="NCBIfam" id="TIGR02273">
    <property type="entry name" value="16S_RimM"/>
    <property type="match status" value="1"/>
</dbReference>
<dbReference type="Pfam" id="PF01782">
    <property type="entry name" value="RimM"/>
    <property type="match status" value="1"/>
</dbReference>
<dbReference type="InterPro" id="IPR036976">
    <property type="entry name" value="RimM_N_sf"/>
</dbReference>
<keyword evidence="4 5" id="KW-0143">Chaperone</keyword>
<dbReference type="OrthoDB" id="9810331at2"/>
<dbReference type="SUPFAM" id="SSF50346">
    <property type="entry name" value="PRC-barrel domain"/>
    <property type="match status" value="1"/>
</dbReference>
<dbReference type="Pfam" id="PF24986">
    <property type="entry name" value="PRC_RimM"/>
    <property type="match status" value="1"/>
</dbReference>
<dbReference type="AlphaFoldDB" id="A0A3D8J1D2"/>
<comment type="subunit">
    <text evidence="5">Binds ribosomal protein uS19.</text>
</comment>
<dbReference type="GO" id="GO:0005737">
    <property type="term" value="C:cytoplasm"/>
    <property type="evidence" value="ECO:0007669"/>
    <property type="project" value="UniProtKB-SubCell"/>
</dbReference>
<dbReference type="GO" id="GO:0043022">
    <property type="term" value="F:ribosome binding"/>
    <property type="evidence" value="ECO:0007669"/>
    <property type="project" value="InterPro"/>
</dbReference>
<dbReference type="InterPro" id="IPR011033">
    <property type="entry name" value="PRC_barrel-like_sf"/>
</dbReference>
<comment type="caution">
    <text evidence="8">The sequence shown here is derived from an EMBL/GenBank/DDBJ whole genome shotgun (WGS) entry which is preliminary data.</text>
</comment>
<comment type="subcellular location">
    <subcellularLocation>
        <location evidence="5">Cytoplasm</location>
    </subcellularLocation>
</comment>
<dbReference type="RefSeq" id="WP_104762365.1">
    <property type="nucleotide sequence ID" value="NZ_FZPM01000004.1"/>
</dbReference>
<accession>A0A3D8J1D2</accession>
<dbReference type="SUPFAM" id="SSF50447">
    <property type="entry name" value="Translation proteins"/>
    <property type="match status" value="1"/>
</dbReference>
<organism evidence="8 9">
    <name type="scientific">Helicobacter aurati</name>
    <dbReference type="NCBI Taxonomy" id="137778"/>
    <lineage>
        <taxon>Bacteria</taxon>
        <taxon>Pseudomonadati</taxon>
        <taxon>Campylobacterota</taxon>
        <taxon>Epsilonproteobacteria</taxon>
        <taxon>Campylobacterales</taxon>
        <taxon>Helicobacteraceae</taxon>
        <taxon>Helicobacter</taxon>
    </lineage>
</organism>
<dbReference type="InterPro" id="IPR002676">
    <property type="entry name" value="RimM_N"/>
</dbReference>
<evidence type="ECO:0000259" key="7">
    <source>
        <dbReference type="Pfam" id="PF24986"/>
    </source>
</evidence>
<protein>
    <recommendedName>
        <fullName evidence="5">Ribosome maturation factor RimM</fullName>
    </recommendedName>
</protein>
<evidence type="ECO:0000256" key="3">
    <source>
        <dbReference type="ARBA" id="ARBA00022552"/>
    </source>
</evidence>
<dbReference type="HAMAP" id="MF_00014">
    <property type="entry name" value="Ribosome_mat_RimM"/>
    <property type="match status" value="1"/>
</dbReference>
<gene>
    <name evidence="5 8" type="primary">rimM</name>
    <name evidence="8" type="ORF">CQA66_06575</name>
</gene>
<sequence>MLTKQIPACKSLVINSSELVLVASLGKAVGLHGGIRAFVVTDFPEIFSKNTRFYLSNHYITSEDSISCMLVTLTNYHAQKQLLFFQEITQREQAELFRNTAMYTTIAETRKLCSLQEHEFFYFDIIGMQIIEDEETLGEVKDIQKIANTYYFIVDNNFLIPYIDRYIIRIDKNTKQIFTRDARFLRS</sequence>
<feature type="domain" description="RimM N-terminal" evidence="6">
    <location>
        <begin position="22"/>
        <end position="105"/>
    </location>
</feature>
<dbReference type="GO" id="GO:0005840">
    <property type="term" value="C:ribosome"/>
    <property type="evidence" value="ECO:0007669"/>
    <property type="project" value="InterPro"/>
</dbReference>
<evidence type="ECO:0000313" key="9">
    <source>
        <dbReference type="Proteomes" id="UP000256424"/>
    </source>
</evidence>
<dbReference type="GO" id="GO:0042274">
    <property type="term" value="P:ribosomal small subunit biogenesis"/>
    <property type="evidence" value="ECO:0007669"/>
    <property type="project" value="UniProtKB-UniRule"/>
</dbReference>
<dbReference type="PANTHER" id="PTHR33692">
    <property type="entry name" value="RIBOSOME MATURATION FACTOR RIMM"/>
    <property type="match status" value="1"/>
</dbReference>
<comment type="similarity">
    <text evidence="5">Belongs to the RimM family.</text>
</comment>
<keyword evidence="1 5" id="KW-0963">Cytoplasm</keyword>
<dbReference type="InterPro" id="IPR056792">
    <property type="entry name" value="PRC_RimM"/>
</dbReference>
<evidence type="ECO:0000256" key="4">
    <source>
        <dbReference type="ARBA" id="ARBA00023186"/>
    </source>
</evidence>
<dbReference type="EMBL" id="NXLW01000012">
    <property type="protein sequence ID" value="RDU71332.1"/>
    <property type="molecule type" value="Genomic_DNA"/>
</dbReference>
<dbReference type="GO" id="GO:0006364">
    <property type="term" value="P:rRNA processing"/>
    <property type="evidence" value="ECO:0007669"/>
    <property type="project" value="UniProtKB-UniRule"/>
</dbReference>
<evidence type="ECO:0000313" key="8">
    <source>
        <dbReference type="EMBL" id="RDU71332.1"/>
    </source>
</evidence>
<dbReference type="Proteomes" id="UP000256424">
    <property type="component" value="Unassembled WGS sequence"/>
</dbReference>
<evidence type="ECO:0000256" key="5">
    <source>
        <dbReference type="HAMAP-Rule" id="MF_00014"/>
    </source>
</evidence>
<comment type="function">
    <text evidence="5">An accessory protein needed during the final step in the assembly of 30S ribosomal subunit, possibly for assembly of the head region. Essential for efficient processing of 16S rRNA. May be needed both before and after RbfA during the maturation of 16S rRNA. It has affinity for free ribosomal 30S subunits but not for 70S ribosomes.</text>
</comment>
<dbReference type="InterPro" id="IPR011961">
    <property type="entry name" value="RimM"/>
</dbReference>
<name>A0A3D8J1D2_9HELI</name>
<dbReference type="Gene3D" id="2.30.30.240">
    <property type="entry name" value="PRC-barrel domain"/>
    <property type="match status" value="1"/>
</dbReference>